<feature type="domain" description="MIOS-like alpha-solenoid" evidence="1">
    <location>
        <begin position="562"/>
        <end position="798"/>
    </location>
</feature>
<dbReference type="SUPFAM" id="SSF50978">
    <property type="entry name" value="WD40 repeat-like"/>
    <property type="match status" value="1"/>
</dbReference>
<dbReference type="EMBL" id="NCSJ02000299">
    <property type="protein sequence ID" value="RFU25870.1"/>
    <property type="molecule type" value="Genomic_DNA"/>
</dbReference>
<comment type="caution">
    <text evidence="2">The sequence shown here is derived from an EMBL/GenBank/DDBJ whole genome shotgun (WGS) entry which is preliminary data.</text>
</comment>
<evidence type="ECO:0000259" key="1">
    <source>
        <dbReference type="Pfam" id="PF21719"/>
    </source>
</evidence>
<dbReference type="OMA" id="YEPTGHA"/>
<dbReference type="GO" id="GO:0005737">
    <property type="term" value="C:cytoplasm"/>
    <property type="evidence" value="ECO:0007669"/>
    <property type="project" value="TreeGrafter"/>
</dbReference>
<dbReference type="PANTHER" id="PTHR16453:SF9">
    <property type="entry name" value="GATOR COMPLEX PROTEIN MIOS"/>
    <property type="match status" value="1"/>
</dbReference>
<reference evidence="2 3" key="1">
    <citation type="submission" date="2018-05" db="EMBL/GenBank/DDBJ databases">
        <title>Draft genome sequence of Scytalidium lignicola DSM 105466, a ubiquitous saprotrophic fungus.</title>
        <authorList>
            <person name="Buettner E."/>
            <person name="Gebauer A.M."/>
            <person name="Hofrichter M."/>
            <person name="Liers C."/>
            <person name="Kellner H."/>
        </authorList>
    </citation>
    <scope>NUCLEOTIDE SEQUENCE [LARGE SCALE GENOMIC DNA]</scope>
    <source>
        <strain evidence="2 3">DSM 105466</strain>
    </source>
</reference>
<organism evidence="2 3">
    <name type="scientific">Scytalidium lignicola</name>
    <name type="common">Hyphomycete</name>
    <dbReference type="NCBI Taxonomy" id="5539"/>
    <lineage>
        <taxon>Eukaryota</taxon>
        <taxon>Fungi</taxon>
        <taxon>Dikarya</taxon>
        <taxon>Ascomycota</taxon>
        <taxon>Pezizomycotina</taxon>
        <taxon>Leotiomycetes</taxon>
        <taxon>Leotiomycetes incertae sedis</taxon>
        <taxon>Scytalidium</taxon>
    </lineage>
</organism>
<dbReference type="FunFam" id="2.130.10.10:FF:001167">
    <property type="entry name" value="Uncharacterized protein"/>
    <property type="match status" value="1"/>
</dbReference>
<dbReference type="InterPro" id="IPR037593">
    <property type="entry name" value="MIOS/Sea4"/>
</dbReference>
<protein>
    <recommendedName>
        <fullName evidence="1">MIOS-like alpha-solenoid domain-containing protein</fullName>
    </recommendedName>
</protein>
<accession>A0A3E2GXK8</accession>
<dbReference type="Proteomes" id="UP000258309">
    <property type="component" value="Unassembled WGS sequence"/>
</dbReference>
<dbReference type="Gene3D" id="2.130.10.10">
    <property type="entry name" value="YVTN repeat-like/Quinoprotein amine dehydrogenase"/>
    <property type="match status" value="1"/>
</dbReference>
<feature type="non-terminal residue" evidence="2">
    <location>
        <position position="1074"/>
    </location>
</feature>
<evidence type="ECO:0000313" key="3">
    <source>
        <dbReference type="Proteomes" id="UP000258309"/>
    </source>
</evidence>
<dbReference type="InterPro" id="IPR036322">
    <property type="entry name" value="WD40_repeat_dom_sf"/>
</dbReference>
<dbReference type="InterPro" id="IPR049092">
    <property type="entry name" value="MIOS_a-sol"/>
</dbReference>
<dbReference type="Pfam" id="PF21719">
    <property type="entry name" value="MIOS_a-sol"/>
    <property type="match status" value="1"/>
</dbReference>
<dbReference type="PANTHER" id="PTHR16453">
    <property type="entry name" value="WD40 DOMAIN-CONTAINING PROTEIN MIO FAMILY MEMBER"/>
    <property type="match status" value="1"/>
</dbReference>
<dbReference type="AlphaFoldDB" id="A0A3E2GXK8"/>
<sequence>MDQGIIRWSPNPSRDEFLTVNLNYRIIQLYEAKAHVQKGRFDCEKTSTHNEFPALTTIDWSPKVRGLLALGTSQGDVHVLRVDDDSNASFTLGLKYQRPSQAVAFNTTGLLAVGLDRVRSDVSLHIWDINQCLEGWDHKQRGWGSSKVPREPLRTIDTSFAVTSIRFFEDQPHTIALGLKNQFVRIFDLRDPSTNVTNFKTRCNNNLAIDHADPNYFASSSLETPSVVVWDRRAIGRNSASPMYLESVDKEEIPWGSALKLNRVIETEKGSNIRQLRYCRDQRGTLGVLSSAGHLQVLHANKEFVKPSCQGSLETGPELLEVTKSYDFEHPYFEGDRPGRYENRIVSFDWVTLGSSELPPRVVALRANSSFEILEMPPATAGQLSRLIPWKPPHRLGDPYLSFMEFADREEAEQAYVPLYATEVKAEVPVFGPDRFESEKVEPLAKEAVDQHIESKADHVLDLLVPRELNGDLNLSVEYESLVLKPCWEQLRSIRLAQDRYEEQLLMGDKENLERSSGTATSPVLKQIYSSRELHDRSHYSTLNMTLLSKPQKELVNHVILKRALEGYLFDCATNKAIVSDDVWLQDVWEWIRCADLAAADDGMVSIPVDLSYMGVYSIWMNQLGKKAESRLIDSTIIPDSTQWERLIGVLNKHSGRDDFNGVETVKPQHRQLCLSLCGLGKSSAELDTNLLALEEQKQYTMAAAWALFEGYPKRAVDILKRGGTDLLFVAIALEIKLRSSAALDLGKSDWKVALEESTRMRTDPYLRAIYGLISTGDWAVIANEASLPLRARVVVALRNFGDTQLTEWLSRQMDEAIRTGDIEGIVLAGITDPMVDILAKYVEKFKDYQTPILIMSFCYPRYIEDFRCGAWRKEYRDYLQRYKKYILRVKFEQQSTIKSRLRDGTPVIKAPPRQVTIRCLNCDAQSANDLRNSGAPPTIAPGSFSITADERNPLMATGINAGLCCPKCGSHLSRCAVCMEIVGVPRSDRPEQSSDPATRRMANFPTFCLKCIWSVQYRNVSANVIRVRINKGRLNEIALLPKTYLEYPGPLPVPFAIGILTRHQTKPSFDHID</sequence>
<gene>
    <name evidence="2" type="ORF">B7463_g10476</name>
</gene>
<dbReference type="InterPro" id="IPR015943">
    <property type="entry name" value="WD40/YVTN_repeat-like_dom_sf"/>
</dbReference>
<feature type="non-terminal residue" evidence="2">
    <location>
        <position position="1"/>
    </location>
</feature>
<dbReference type="OrthoDB" id="341486at2759"/>
<name>A0A3E2GXK8_SCYLI</name>
<dbReference type="STRING" id="5539.A0A3E2GXK8"/>
<evidence type="ECO:0000313" key="2">
    <source>
        <dbReference type="EMBL" id="RFU25870.1"/>
    </source>
</evidence>
<proteinExistence type="predicted"/>
<keyword evidence="3" id="KW-1185">Reference proteome</keyword>
<dbReference type="GO" id="GO:1904263">
    <property type="term" value="P:positive regulation of TORC1 signaling"/>
    <property type="evidence" value="ECO:0007669"/>
    <property type="project" value="TreeGrafter"/>
</dbReference>